<proteinExistence type="predicted"/>
<gene>
    <name evidence="2" type="ORF">E4O86_11510</name>
</gene>
<keyword evidence="3" id="KW-1185">Reference proteome</keyword>
<name>A0A964WTT6_9HYPH</name>
<keyword evidence="2" id="KW-0808">Transferase</keyword>
<dbReference type="EMBL" id="SPKJ01000034">
    <property type="protein sequence ID" value="MYZ48336.1"/>
    <property type="molecule type" value="Genomic_DNA"/>
</dbReference>
<evidence type="ECO:0000313" key="3">
    <source>
        <dbReference type="Proteomes" id="UP000773614"/>
    </source>
</evidence>
<evidence type="ECO:0000313" key="2">
    <source>
        <dbReference type="EMBL" id="MYZ48336.1"/>
    </source>
</evidence>
<protein>
    <submittedName>
        <fullName evidence="2">Acyltransferase</fullName>
    </submittedName>
</protein>
<reference evidence="2" key="1">
    <citation type="submission" date="2019-03" db="EMBL/GenBank/DDBJ databases">
        <title>Afifella sp. nov., isolated from activated sludge.</title>
        <authorList>
            <person name="Li Q."/>
            <person name="Liu Y."/>
        </authorList>
    </citation>
    <scope>NUCLEOTIDE SEQUENCE</scope>
    <source>
        <strain evidence="2">L72</strain>
    </source>
</reference>
<dbReference type="Proteomes" id="UP000773614">
    <property type="component" value="Unassembled WGS sequence"/>
</dbReference>
<dbReference type="GO" id="GO:0016746">
    <property type="term" value="F:acyltransferase activity"/>
    <property type="evidence" value="ECO:0007669"/>
    <property type="project" value="UniProtKB-KW"/>
</dbReference>
<dbReference type="InterPro" id="IPR002123">
    <property type="entry name" value="Plipid/glycerol_acylTrfase"/>
</dbReference>
<keyword evidence="2" id="KW-0012">Acyltransferase</keyword>
<sequence>MAETGESGRLQTGVMAVEPGTQNVHIVDQLIAERGQKIVTNWTWPLLKPLLYKVLRYDDAVRMADELGRLGSAAAMEFITELLALELDVSGLENVPKDDSFLLTANHPTGIADGVAVFNALRPVRPDIAIFTNRDAVRINPRLADVLIPVEWREEHRNHTKTKETLKLSSRAFRERRAVVLFPSGRIAYWNDGKLTERAWQISAVTLARKHVVPILPVHVEARNSGLFYWFARWNTELRDMTVFHELLNKRGKTFRIRIGKPIPNDAISEGDALEVTRRLQAHTVDALARDPDAIFG</sequence>
<accession>A0A964WTT6</accession>
<comment type="caution">
    <text evidence="2">The sequence shown here is derived from an EMBL/GenBank/DDBJ whole genome shotgun (WGS) entry which is preliminary data.</text>
</comment>
<dbReference type="AlphaFoldDB" id="A0A964WTT6"/>
<dbReference type="Pfam" id="PF01553">
    <property type="entry name" value="Acyltransferase"/>
    <property type="match status" value="1"/>
</dbReference>
<feature type="domain" description="Phospholipid/glycerol acyltransferase" evidence="1">
    <location>
        <begin position="101"/>
        <end position="223"/>
    </location>
</feature>
<dbReference type="SUPFAM" id="SSF69593">
    <property type="entry name" value="Glycerol-3-phosphate (1)-acyltransferase"/>
    <property type="match status" value="1"/>
</dbReference>
<organism evidence="2 3">
    <name type="scientific">Propylenella binzhouense</name>
    <dbReference type="NCBI Taxonomy" id="2555902"/>
    <lineage>
        <taxon>Bacteria</taxon>
        <taxon>Pseudomonadati</taxon>
        <taxon>Pseudomonadota</taxon>
        <taxon>Alphaproteobacteria</taxon>
        <taxon>Hyphomicrobiales</taxon>
        <taxon>Propylenellaceae</taxon>
        <taxon>Propylenella</taxon>
    </lineage>
</organism>
<dbReference type="SMART" id="SM00563">
    <property type="entry name" value="PlsC"/>
    <property type="match status" value="1"/>
</dbReference>
<evidence type="ECO:0000259" key="1">
    <source>
        <dbReference type="SMART" id="SM00563"/>
    </source>
</evidence>